<feature type="region of interest" description="Disordered" evidence="1">
    <location>
        <begin position="129"/>
        <end position="184"/>
    </location>
</feature>
<protein>
    <submittedName>
        <fullName evidence="2">Histone-fold protein</fullName>
    </submittedName>
</protein>
<dbReference type="SUPFAM" id="SSF47113">
    <property type="entry name" value="Histone-fold"/>
    <property type="match status" value="1"/>
</dbReference>
<accession>A0AB34FY24</accession>
<feature type="compositionally biased region" description="Basic and acidic residues" evidence="1">
    <location>
        <begin position="131"/>
        <end position="143"/>
    </location>
</feature>
<feature type="region of interest" description="Disordered" evidence="1">
    <location>
        <begin position="203"/>
        <end position="237"/>
    </location>
</feature>
<proteinExistence type="predicted"/>
<keyword evidence="3" id="KW-1185">Reference proteome</keyword>
<dbReference type="EMBL" id="JAQHRD010000002">
    <property type="protein sequence ID" value="KAJ6444298.1"/>
    <property type="molecule type" value="Genomic_DNA"/>
</dbReference>
<reference evidence="2" key="1">
    <citation type="submission" date="2023-01" db="EMBL/GenBank/DDBJ databases">
        <title>The growth and conidiation of Purpureocillium lavendulum are regulated by nitrogen source and histone H3K14 acetylation.</title>
        <authorList>
            <person name="Tang P."/>
            <person name="Han J."/>
            <person name="Zhang C."/>
            <person name="Tang P."/>
            <person name="Qi F."/>
            <person name="Zhang K."/>
            <person name="Liang L."/>
        </authorList>
    </citation>
    <scope>NUCLEOTIDE SEQUENCE</scope>
    <source>
        <strain evidence="2">YMF1.00683</strain>
    </source>
</reference>
<name>A0AB34FY24_9HYPO</name>
<dbReference type="InterPro" id="IPR009072">
    <property type="entry name" value="Histone-fold"/>
</dbReference>
<feature type="compositionally biased region" description="Basic and acidic residues" evidence="1">
    <location>
        <begin position="227"/>
        <end position="237"/>
    </location>
</feature>
<dbReference type="Proteomes" id="UP001163105">
    <property type="component" value="Unassembled WGS sequence"/>
</dbReference>
<sequence>MPYNTTAIPPRKEPTGQTQLPPQDPDVVQCSNNAAFVITCATVLPAFLPVLFPISRFWLTPSQEMFIQHLAEAALNQAKTERKPRRNIQYKDVGTSLVPRDTANAVAHQDNLEFLEDVAPKTIPLKKVHAASRETQARIRGEKAAAAADDDTAAAAAPGPSSSSGQHRRRSHPHANGAALVNGNGIGHSHGAAFSVALRNDDRAAAAHTDDPNEQLEMEMRQAAGSRARDGDVHMSG</sequence>
<dbReference type="AlphaFoldDB" id="A0AB34FY24"/>
<dbReference type="Gene3D" id="1.10.20.10">
    <property type="entry name" value="Histone, subunit A"/>
    <property type="match status" value="1"/>
</dbReference>
<gene>
    <name evidence="2" type="ORF">O9K51_02692</name>
</gene>
<evidence type="ECO:0000313" key="2">
    <source>
        <dbReference type="EMBL" id="KAJ6444298.1"/>
    </source>
</evidence>
<feature type="region of interest" description="Disordered" evidence="1">
    <location>
        <begin position="1"/>
        <end position="24"/>
    </location>
</feature>
<feature type="compositionally biased region" description="Low complexity" evidence="1">
    <location>
        <begin position="153"/>
        <end position="165"/>
    </location>
</feature>
<evidence type="ECO:0000313" key="3">
    <source>
        <dbReference type="Proteomes" id="UP001163105"/>
    </source>
</evidence>
<comment type="caution">
    <text evidence="2">The sequence shown here is derived from an EMBL/GenBank/DDBJ whole genome shotgun (WGS) entry which is preliminary data.</text>
</comment>
<organism evidence="2 3">
    <name type="scientific">Purpureocillium lavendulum</name>
    <dbReference type="NCBI Taxonomy" id="1247861"/>
    <lineage>
        <taxon>Eukaryota</taxon>
        <taxon>Fungi</taxon>
        <taxon>Dikarya</taxon>
        <taxon>Ascomycota</taxon>
        <taxon>Pezizomycotina</taxon>
        <taxon>Sordariomycetes</taxon>
        <taxon>Hypocreomycetidae</taxon>
        <taxon>Hypocreales</taxon>
        <taxon>Ophiocordycipitaceae</taxon>
        <taxon>Purpureocillium</taxon>
    </lineage>
</organism>
<dbReference type="GO" id="GO:0046982">
    <property type="term" value="F:protein heterodimerization activity"/>
    <property type="evidence" value="ECO:0007669"/>
    <property type="project" value="InterPro"/>
</dbReference>
<evidence type="ECO:0000256" key="1">
    <source>
        <dbReference type="SAM" id="MobiDB-lite"/>
    </source>
</evidence>